<sequence>MSEDYGQVSLAALNLTGAIRAQADKLLQTILSSTTIPATLRAIDRAEGFILGLETVGALSADTIERLYLAFDDAAQTRLTELT</sequence>
<evidence type="ECO:0000313" key="2">
    <source>
        <dbReference type="Proteomes" id="UP001207830"/>
    </source>
</evidence>
<protein>
    <submittedName>
        <fullName evidence="1">Uncharacterized protein</fullName>
    </submittedName>
</protein>
<name>A0ABT3YYU3_9PSED</name>
<gene>
    <name evidence="1" type="ORF">NQF78_20505</name>
</gene>
<dbReference type="EMBL" id="JANIGP010000018">
    <property type="protein sequence ID" value="MCY0110691.1"/>
    <property type="molecule type" value="Genomic_DNA"/>
</dbReference>
<keyword evidence="2" id="KW-1185">Reference proteome</keyword>
<dbReference type="Proteomes" id="UP001207830">
    <property type="component" value="Unassembled WGS sequence"/>
</dbReference>
<comment type="caution">
    <text evidence="1">The sequence shown here is derived from an EMBL/GenBank/DDBJ whole genome shotgun (WGS) entry which is preliminary data.</text>
</comment>
<evidence type="ECO:0000313" key="1">
    <source>
        <dbReference type="EMBL" id="MCY0110691.1"/>
    </source>
</evidence>
<dbReference type="RefSeq" id="WP_236169495.1">
    <property type="nucleotide sequence ID" value="NZ_JANIGP010000018.1"/>
</dbReference>
<reference evidence="1 2" key="1">
    <citation type="submission" date="2022-07" db="EMBL/GenBank/DDBJ databases">
        <title>Characterization of plant growth promoting rhizobacteria (PGPR) for use as bioinoculants in agriculture.</title>
        <authorList>
            <person name="Hassen A.I."/>
            <person name="Pierneef R."/>
        </authorList>
    </citation>
    <scope>NUCLEOTIDE SEQUENCE [LARGE SCALE GENOMIC DNA]</scope>
    <source>
        <strain evidence="1 2">SARCC-3054</strain>
    </source>
</reference>
<organism evidence="1 2">
    <name type="scientific">Pseudomonas monsensis</name>
    <dbReference type="NCBI Taxonomy" id="2745509"/>
    <lineage>
        <taxon>Bacteria</taxon>
        <taxon>Pseudomonadati</taxon>
        <taxon>Pseudomonadota</taxon>
        <taxon>Gammaproteobacteria</taxon>
        <taxon>Pseudomonadales</taxon>
        <taxon>Pseudomonadaceae</taxon>
        <taxon>Pseudomonas</taxon>
    </lineage>
</organism>
<proteinExistence type="predicted"/>
<accession>A0ABT3YYU3</accession>